<organism evidence="2 3">
    <name type="scientific">Dysgonomonas termitidis</name>
    <dbReference type="NCBI Taxonomy" id="1516126"/>
    <lineage>
        <taxon>Bacteria</taxon>
        <taxon>Pseudomonadati</taxon>
        <taxon>Bacteroidota</taxon>
        <taxon>Bacteroidia</taxon>
        <taxon>Bacteroidales</taxon>
        <taxon>Dysgonomonadaceae</taxon>
        <taxon>Dysgonomonas</taxon>
    </lineage>
</organism>
<evidence type="ECO:0000313" key="3">
    <source>
        <dbReference type="Proteomes" id="UP001596023"/>
    </source>
</evidence>
<reference evidence="3" key="1">
    <citation type="journal article" date="2019" name="Int. J. Syst. Evol. Microbiol.">
        <title>The Global Catalogue of Microorganisms (GCM) 10K type strain sequencing project: providing services to taxonomists for standard genome sequencing and annotation.</title>
        <authorList>
            <consortium name="The Broad Institute Genomics Platform"/>
            <consortium name="The Broad Institute Genome Sequencing Center for Infectious Disease"/>
            <person name="Wu L."/>
            <person name="Ma J."/>
        </authorList>
    </citation>
    <scope>NUCLEOTIDE SEQUENCE [LARGE SCALE GENOMIC DNA]</scope>
    <source>
        <strain evidence="3">CCUG 66188</strain>
    </source>
</reference>
<dbReference type="Pfam" id="PF16961">
    <property type="entry name" value="OmpA_like"/>
    <property type="match status" value="1"/>
</dbReference>
<name>A0ABV9KVZ4_9BACT</name>
<keyword evidence="1" id="KW-0732">Signal</keyword>
<evidence type="ECO:0000256" key="1">
    <source>
        <dbReference type="SAM" id="SignalP"/>
    </source>
</evidence>
<dbReference type="Gene3D" id="2.40.160.20">
    <property type="match status" value="1"/>
</dbReference>
<evidence type="ECO:0000313" key="2">
    <source>
        <dbReference type="EMBL" id="MFC4674141.1"/>
    </source>
</evidence>
<dbReference type="EMBL" id="JBHSGN010000067">
    <property type="protein sequence ID" value="MFC4674141.1"/>
    <property type="molecule type" value="Genomic_DNA"/>
</dbReference>
<sequence>MKKILCLTMLLSFAFSAFAQNSSDVAPKKGDWMVSVNFGVGSYIGTDAPAPNNPAYTLSASTSAWFDKNPILDIEGRWFVSDKWALKLTGGFNFSHNPAYKEVTRAALGEDFEAGDIPTYNAVPSRDNIQFFAGIGADHYFKTKWDQLHLRIGGEFGYAYGRVSANAVDSEDYLGTSVGEAYVLKVAPVVGADYFINSALFLGFDIRPVAYQYSTYSIRPQAGLGLLSSDSHSFSILSQPMIKLGIRF</sequence>
<keyword evidence="3" id="KW-1185">Reference proteome</keyword>
<gene>
    <name evidence="2" type="ORF">ACFO6W_10570</name>
</gene>
<comment type="caution">
    <text evidence="2">The sequence shown here is derived from an EMBL/GenBank/DDBJ whole genome shotgun (WGS) entry which is preliminary data.</text>
</comment>
<dbReference type="InterPro" id="IPR031585">
    <property type="entry name" value="OmpA_OmpF-like"/>
</dbReference>
<accession>A0ABV9KVZ4</accession>
<protein>
    <submittedName>
        <fullName evidence="2">BT1926 family outer membrane beta-barrel protein</fullName>
    </submittedName>
</protein>
<feature type="signal peptide" evidence="1">
    <location>
        <begin position="1"/>
        <end position="19"/>
    </location>
</feature>
<feature type="chain" id="PRO_5046792068" evidence="1">
    <location>
        <begin position="20"/>
        <end position="248"/>
    </location>
</feature>
<dbReference type="Proteomes" id="UP001596023">
    <property type="component" value="Unassembled WGS sequence"/>
</dbReference>
<dbReference type="RefSeq" id="WP_379996134.1">
    <property type="nucleotide sequence ID" value="NZ_JBHSGN010000067.1"/>
</dbReference>
<proteinExistence type="predicted"/>